<keyword evidence="9" id="KW-0676">Redox-active center</keyword>
<dbReference type="GO" id="GO:0004362">
    <property type="term" value="F:glutathione-disulfide reductase (NADPH) activity"/>
    <property type="evidence" value="ECO:0007669"/>
    <property type="project" value="UniProtKB-EC"/>
</dbReference>
<evidence type="ECO:0000259" key="12">
    <source>
        <dbReference type="Pfam" id="PF07992"/>
    </source>
</evidence>
<dbReference type="InterPro" id="IPR036188">
    <property type="entry name" value="FAD/NAD-bd_sf"/>
</dbReference>
<dbReference type="Pfam" id="PF02852">
    <property type="entry name" value="Pyr_redox_dim"/>
    <property type="match status" value="1"/>
</dbReference>
<dbReference type="InterPro" id="IPR004099">
    <property type="entry name" value="Pyr_nucl-diS_OxRdtase_dimer"/>
</dbReference>
<dbReference type="PANTHER" id="PTHR42737:SF2">
    <property type="entry name" value="GLUTATHIONE REDUCTASE"/>
    <property type="match status" value="1"/>
</dbReference>
<evidence type="ECO:0000313" key="14">
    <source>
        <dbReference type="Proteomes" id="UP001148786"/>
    </source>
</evidence>
<evidence type="ECO:0000256" key="6">
    <source>
        <dbReference type="ARBA" id="ARBA00022827"/>
    </source>
</evidence>
<accession>A0A9W8K5E6</accession>
<sequence>MGLEKLGVELDDRGDVVVDEYQNSNVPGVMAIGDVQGKWLLTPVAVAAGRRLSNRLFGGEKFKEEKLDYENIPTVVFAHPPIGTVGLTEPEAREKYGDDAVKIYKTFFRALYFSMIEEEHKEPTMYKLVVVGPEERVVGVHIIGQGSDEVMQGFGVAVKMGARKQDLDDTVAIHPTSGEELVTLR</sequence>
<comment type="similarity">
    <text evidence="2">Belongs to the class-I pyridine nucleotide-disulfide oxidoreductase family.</text>
</comment>
<dbReference type="InterPro" id="IPR016156">
    <property type="entry name" value="FAD/NAD-linked_Rdtase_dimer_sf"/>
</dbReference>
<evidence type="ECO:0000256" key="3">
    <source>
        <dbReference type="ARBA" id="ARBA00012607"/>
    </source>
</evidence>
<dbReference type="InterPro" id="IPR023753">
    <property type="entry name" value="FAD/NAD-binding_dom"/>
</dbReference>
<gene>
    <name evidence="13" type="ORF">NLJ89_g3570</name>
</gene>
<comment type="cofactor">
    <cofactor evidence="1">
        <name>FAD</name>
        <dbReference type="ChEBI" id="CHEBI:57692"/>
    </cofactor>
</comment>
<dbReference type="Gene3D" id="3.50.50.60">
    <property type="entry name" value="FAD/NAD(P)-binding domain"/>
    <property type="match status" value="1"/>
</dbReference>
<dbReference type="GO" id="GO:0045454">
    <property type="term" value="P:cell redox homeostasis"/>
    <property type="evidence" value="ECO:0007669"/>
    <property type="project" value="InterPro"/>
</dbReference>
<dbReference type="GO" id="GO:0034599">
    <property type="term" value="P:cellular response to oxidative stress"/>
    <property type="evidence" value="ECO:0007669"/>
    <property type="project" value="TreeGrafter"/>
</dbReference>
<dbReference type="GO" id="GO:0005739">
    <property type="term" value="C:mitochondrion"/>
    <property type="evidence" value="ECO:0007669"/>
    <property type="project" value="TreeGrafter"/>
</dbReference>
<dbReference type="AlphaFoldDB" id="A0A9W8K5E6"/>
<evidence type="ECO:0000256" key="2">
    <source>
        <dbReference type="ARBA" id="ARBA00007532"/>
    </source>
</evidence>
<evidence type="ECO:0000256" key="5">
    <source>
        <dbReference type="ARBA" id="ARBA00022630"/>
    </source>
</evidence>
<dbReference type="OrthoDB" id="5956163at2759"/>
<evidence type="ECO:0000256" key="8">
    <source>
        <dbReference type="ARBA" id="ARBA00023157"/>
    </source>
</evidence>
<dbReference type="Proteomes" id="UP001148786">
    <property type="component" value="Unassembled WGS sequence"/>
</dbReference>
<dbReference type="GO" id="GO:0050660">
    <property type="term" value="F:flavin adenine dinucleotide binding"/>
    <property type="evidence" value="ECO:0007669"/>
    <property type="project" value="InterPro"/>
</dbReference>
<dbReference type="PRINTS" id="PR00411">
    <property type="entry name" value="PNDRDTASEI"/>
</dbReference>
<evidence type="ECO:0000256" key="10">
    <source>
        <dbReference type="ARBA" id="ARBA00056905"/>
    </source>
</evidence>
<proteinExistence type="inferred from homology"/>
<dbReference type="SUPFAM" id="SSF55424">
    <property type="entry name" value="FAD/NAD-linked reductases, dimerisation (C-terminal) domain"/>
    <property type="match status" value="1"/>
</dbReference>
<comment type="caution">
    <text evidence="13">The sequence shown here is derived from an EMBL/GenBank/DDBJ whole genome shotgun (WGS) entry which is preliminary data.</text>
</comment>
<comment type="function">
    <text evidence="10">Catalyzes the reduction of glutathione disulfide (GSSG) to reduced glutathione (GSH). Constitutes the major mechanism to maintain a high GSH:GSSG ratio in the cytosol.</text>
</comment>
<evidence type="ECO:0000256" key="1">
    <source>
        <dbReference type="ARBA" id="ARBA00001974"/>
    </source>
</evidence>
<organism evidence="13 14">
    <name type="scientific">Agrocybe chaxingu</name>
    <dbReference type="NCBI Taxonomy" id="84603"/>
    <lineage>
        <taxon>Eukaryota</taxon>
        <taxon>Fungi</taxon>
        <taxon>Dikarya</taxon>
        <taxon>Basidiomycota</taxon>
        <taxon>Agaricomycotina</taxon>
        <taxon>Agaricomycetes</taxon>
        <taxon>Agaricomycetidae</taxon>
        <taxon>Agaricales</taxon>
        <taxon>Agaricineae</taxon>
        <taxon>Strophariaceae</taxon>
        <taxon>Agrocybe</taxon>
    </lineage>
</organism>
<keyword evidence="8" id="KW-1015">Disulfide bond</keyword>
<keyword evidence="14" id="KW-1185">Reference proteome</keyword>
<dbReference type="EC" id="1.8.1.7" evidence="3"/>
<dbReference type="Pfam" id="PF07992">
    <property type="entry name" value="Pyr_redox_2"/>
    <property type="match status" value="1"/>
</dbReference>
<dbReference type="Gene3D" id="3.30.390.30">
    <property type="match status" value="1"/>
</dbReference>
<reference evidence="13" key="1">
    <citation type="submission" date="2022-07" db="EMBL/GenBank/DDBJ databases">
        <title>Genome Sequence of Agrocybe chaxingu.</title>
        <authorList>
            <person name="Buettner E."/>
        </authorList>
    </citation>
    <scope>NUCLEOTIDE SEQUENCE</scope>
    <source>
        <strain evidence="13">MP-N11</strain>
    </source>
</reference>
<evidence type="ECO:0000256" key="9">
    <source>
        <dbReference type="ARBA" id="ARBA00023284"/>
    </source>
</evidence>
<evidence type="ECO:0000256" key="7">
    <source>
        <dbReference type="ARBA" id="ARBA00023002"/>
    </source>
</evidence>
<dbReference type="EMBL" id="JANKHO010000263">
    <property type="protein sequence ID" value="KAJ3512351.1"/>
    <property type="molecule type" value="Genomic_DNA"/>
</dbReference>
<dbReference type="SUPFAM" id="SSF51905">
    <property type="entry name" value="FAD/NAD(P)-binding domain"/>
    <property type="match status" value="1"/>
</dbReference>
<dbReference type="GO" id="GO:0005829">
    <property type="term" value="C:cytosol"/>
    <property type="evidence" value="ECO:0007669"/>
    <property type="project" value="TreeGrafter"/>
</dbReference>
<protein>
    <recommendedName>
        <fullName evidence="4">Glutathione reductase</fullName>
        <ecNumber evidence="3">1.8.1.7</ecNumber>
    </recommendedName>
</protein>
<dbReference type="InterPro" id="IPR046952">
    <property type="entry name" value="GSHR/TRXR-like"/>
</dbReference>
<feature type="domain" description="Pyridine nucleotide-disulphide oxidoreductase dimerisation" evidence="11">
    <location>
        <begin position="72"/>
        <end position="184"/>
    </location>
</feature>
<keyword evidence="7" id="KW-0560">Oxidoreductase</keyword>
<name>A0A9W8K5E6_9AGAR</name>
<dbReference type="PANTHER" id="PTHR42737">
    <property type="entry name" value="GLUTATHIONE REDUCTASE"/>
    <property type="match status" value="1"/>
</dbReference>
<keyword evidence="5" id="KW-0285">Flavoprotein</keyword>
<evidence type="ECO:0000256" key="4">
    <source>
        <dbReference type="ARBA" id="ARBA00017111"/>
    </source>
</evidence>
<feature type="domain" description="FAD/NAD(P)-binding" evidence="12">
    <location>
        <begin position="3"/>
        <end position="49"/>
    </location>
</feature>
<evidence type="ECO:0000259" key="11">
    <source>
        <dbReference type="Pfam" id="PF02852"/>
    </source>
</evidence>
<keyword evidence="6" id="KW-0274">FAD</keyword>
<dbReference type="GO" id="GO:0006749">
    <property type="term" value="P:glutathione metabolic process"/>
    <property type="evidence" value="ECO:0007669"/>
    <property type="project" value="TreeGrafter"/>
</dbReference>
<dbReference type="FunFam" id="3.30.390.30:FF:000003">
    <property type="entry name" value="Glutathione reductase"/>
    <property type="match status" value="1"/>
</dbReference>
<evidence type="ECO:0000313" key="13">
    <source>
        <dbReference type="EMBL" id="KAJ3512351.1"/>
    </source>
</evidence>